<keyword evidence="8" id="KW-1185">Reference proteome</keyword>
<comment type="caution">
    <text evidence="7">The sequence shown here is derived from an EMBL/GenBank/DDBJ whole genome shotgun (WGS) entry which is preliminary data.</text>
</comment>
<keyword evidence="4" id="KW-0732">Signal</keyword>
<proteinExistence type="inferred from homology"/>
<dbReference type="InterPro" id="IPR044666">
    <property type="entry name" value="Cyclophilin_A-like"/>
</dbReference>
<dbReference type="InterPro" id="IPR006311">
    <property type="entry name" value="TAT_signal"/>
</dbReference>
<dbReference type="PROSITE" id="PS50072">
    <property type="entry name" value="CSA_PPIASE_2"/>
    <property type="match status" value="1"/>
</dbReference>
<dbReference type="PANTHER" id="PTHR45625:SF4">
    <property type="entry name" value="PEPTIDYLPROLYL ISOMERASE DOMAIN AND WD REPEAT-CONTAINING PROTEIN 1"/>
    <property type="match status" value="1"/>
</dbReference>
<reference evidence="7 8" key="1">
    <citation type="submission" date="2024-01" db="EMBL/GenBank/DDBJ databases">
        <title>Description of Olsenella sp. nov., isolated from pig feces.</title>
        <authorList>
            <person name="Chang Y.-H."/>
        </authorList>
    </citation>
    <scope>NUCLEOTIDE SEQUENCE [LARGE SCALE GENOMIC DNA]</scope>
    <source>
        <strain evidence="7 8">YH-ols2223</strain>
    </source>
</reference>
<dbReference type="PRINTS" id="PR00153">
    <property type="entry name" value="CSAPPISMRASE"/>
</dbReference>
<evidence type="ECO:0000256" key="5">
    <source>
        <dbReference type="SAM" id="MobiDB-lite"/>
    </source>
</evidence>
<dbReference type="InterPro" id="IPR002130">
    <property type="entry name" value="Cyclophilin-type_PPIase_dom"/>
</dbReference>
<dbReference type="PROSITE" id="PS51257">
    <property type="entry name" value="PROKAR_LIPOPROTEIN"/>
    <property type="match status" value="1"/>
</dbReference>
<dbReference type="PANTHER" id="PTHR45625">
    <property type="entry name" value="PEPTIDYL-PROLYL CIS-TRANS ISOMERASE-RELATED"/>
    <property type="match status" value="1"/>
</dbReference>
<evidence type="ECO:0000256" key="3">
    <source>
        <dbReference type="ARBA" id="ARBA00023235"/>
    </source>
</evidence>
<protein>
    <recommendedName>
        <fullName evidence="4">Peptidyl-prolyl cis-trans isomerase</fullName>
        <shortName evidence="4">PPIase</shortName>
        <ecNumber evidence="4">5.2.1.8</ecNumber>
    </recommendedName>
</protein>
<evidence type="ECO:0000256" key="1">
    <source>
        <dbReference type="ARBA" id="ARBA00002388"/>
    </source>
</evidence>
<dbReference type="EMBL" id="JAZGJQ010000001">
    <property type="protein sequence ID" value="MEE6146542.1"/>
    <property type="molecule type" value="Genomic_DNA"/>
</dbReference>
<comment type="function">
    <text evidence="1 4">PPIases accelerate the folding of proteins. It catalyzes the cis-trans isomerization of proline imidic peptide bonds in oligopeptides.</text>
</comment>
<dbReference type="GO" id="GO:0003755">
    <property type="term" value="F:peptidyl-prolyl cis-trans isomerase activity"/>
    <property type="evidence" value="ECO:0007669"/>
    <property type="project" value="UniProtKB-EC"/>
</dbReference>
<evidence type="ECO:0000256" key="2">
    <source>
        <dbReference type="ARBA" id="ARBA00023110"/>
    </source>
</evidence>
<evidence type="ECO:0000259" key="6">
    <source>
        <dbReference type="PROSITE" id="PS50072"/>
    </source>
</evidence>
<dbReference type="SUPFAM" id="SSF50891">
    <property type="entry name" value="Cyclophilin-like"/>
    <property type="match status" value="1"/>
</dbReference>
<dbReference type="Pfam" id="PF00160">
    <property type="entry name" value="Pro_isomerase"/>
    <property type="match status" value="1"/>
</dbReference>
<dbReference type="CDD" id="cd00317">
    <property type="entry name" value="cyclophilin"/>
    <property type="match status" value="1"/>
</dbReference>
<dbReference type="Proteomes" id="UP001332931">
    <property type="component" value="Unassembled WGS sequence"/>
</dbReference>
<evidence type="ECO:0000313" key="8">
    <source>
        <dbReference type="Proteomes" id="UP001332931"/>
    </source>
</evidence>
<keyword evidence="3 4" id="KW-0413">Isomerase</keyword>
<dbReference type="PROSITE" id="PS51318">
    <property type="entry name" value="TAT"/>
    <property type="match status" value="1"/>
</dbReference>
<keyword evidence="2 4" id="KW-0697">Rotamase</keyword>
<feature type="chain" id="PRO_5044954649" description="Peptidyl-prolyl cis-trans isomerase" evidence="4">
    <location>
        <begin position="33"/>
        <end position="252"/>
    </location>
</feature>
<dbReference type="EC" id="5.2.1.8" evidence="4"/>
<gene>
    <name evidence="7" type="ORF">VXJ25_00815</name>
</gene>
<dbReference type="InterPro" id="IPR029000">
    <property type="entry name" value="Cyclophilin-like_dom_sf"/>
</dbReference>
<dbReference type="RefSeq" id="WP_330957308.1">
    <property type="nucleotide sequence ID" value="NZ_JAZGJQ010000001.1"/>
</dbReference>
<sequence length="252" mass="26031">MPRTLDWRELGLTRRSLLATTALLASAGFVSACSGAPAQQGDAADMDGDSTPPSDATPSSAPASSDGTHGTRDDAVLTAPLDNCYDAGLHHAEISVAGLGTIALELDADSAPITVSNFADLADSGFYDGLTFHRIIKGFMVQGGDPAADGTGGSPQRIKGEFAENGVPNAILHKRGTISMARNSKADSASSQFFIVHQDAPSLNGKYAAFGHVSDDAGLAVVDALAEVGVQDSNGTVARQDQPRIEYVRMVD</sequence>
<feature type="domain" description="PPIase cyclophilin-type" evidence="6">
    <location>
        <begin position="89"/>
        <end position="248"/>
    </location>
</feature>
<organism evidence="7 8">
    <name type="scientific">Olsenella absiana</name>
    <dbReference type="NCBI Taxonomy" id="3115222"/>
    <lineage>
        <taxon>Bacteria</taxon>
        <taxon>Bacillati</taxon>
        <taxon>Actinomycetota</taxon>
        <taxon>Coriobacteriia</taxon>
        <taxon>Coriobacteriales</taxon>
        <taxon>Atopobiaceae</taxon>
        <taxon>Olsenella</taxon>
    </lineage>
</organism>
<evidence type="ECO:0000313" key="7">
    <source>
        <dbReference type="EMBL" id="MEE6146542.1"/>
    </source>
</evidence>
<comment type="catalytic activity">
    <reaction evidence="4">
        <text>[protein]-peptidylproline (omega=180) = [protein]-peptidylproline (omega=0)</text>
        <dbReference type="Rhea" id="RHEA:16237"/>
        <dbReference type="Rhea" id="RHEA-COMP:10747"/>
        <dbReference type="Rhea" id="RHEA-COMP:10748"/>
        <dbReference type="ChEBI" id="CHEBI:83833"/>
        <dbReference type="ChEBI" id="CHEBI:83834"/>
        <dbReference type="EC" id="5.2.1.8"/>
    </reaction>
</comment>
<evidence type="ECO:0000256" key="4">
    <source>
        <dbReference type="RuleBase" id="RU363019"/>
    </source>
</evidence>
<feature type="signal peptide" evidence="4">
    <location>
        <begin position="1"/>
        <end position="32"/>
    </location>
</feature>
<comment type="similarity">
    <text evidence="4">Belongs to the cyclophilin-type PPIase family.</text>
</comment>
<feature type="compositionally biased region" description="Low complexity" evidence="5">
    <location>
        <begin position="38"/>
        <end position="68"/>
    </location>
</feature>
<dbReference type="Gene3D" id="2.40.100.10">
    <property type="entry name" value="Cyclophilin-like"/>
    <property type="match status" value="1"/>
</dbReference>
<accession>A0ABU7R7H5</accession>
<dbReference type="PROSITE" id="PS00170">
    <property type="entry name" value="CSA_PPIASE_1"/>
    <property type="match status" value="1"/>
</dbReference>
<name>A0ABU7R7H5_9ACTN</name>
<feature type="region of interest" description="Disordered" evidence="5">
    <location>
        <begin position="38"/>
        <end position="74"/>
    </location>
</feature>
<dbReference type="InterPro" id="IPR020892">
    <property type="entry name" value="Cyclophilin-type_PPIase_CS"/>
</dbReference>